<comment type="caution">
    <text evidence="1">The sequence shown here is derived from an EMBL/GenBank/DDBJ whole genome shotgun (WGS) entry which is preliminary data.</text>
</comment>
<dbReference type="AlphaFoldDB" id="A0AAV7IK83"/>
<evidence type="ECO:0000313" key="1">
    <source>
        <dbReference type="EMBL" id="KAH0553221.1"/>
    </source>
</evidence>
<sequence length="212" mass="23135">MHQGLYLQQQMPQIHMLQAKLSKTKPEPWAALQRDGTYGTGTAKFPSGQRYLHRRCVPVLGSKQEFKSTFWQQKAPQTQVSGVPKVQASMKKCGMADAQANGGGQHAVLPKLRLGFNHTHMVSLGRTGQSPVKAILKGGGTAFQLKVVGSLIKDNPRSWKRARSMTPTPVKSKHYTVTNSVAGNMGDPQGENTSNRYYTKSSTCGCLHSPAT</sequence>
<accession>A0AAV7IK83</accession>
<proteinExistence type="predicted"/>
<organism evidence="1 2">
    <name type="scientific">Cotesia glomerata</name>
    <name type="common">Lepidopteran parasitic wasp</name>
    <name type="synonym">Apanteles glomeratus</name>
    <dbReference type="NCBI Taxonomy" id="32391"/>
    <lineage>
        <taxon>Eukaryota</taxon>
        <taxon>Metazoa</taxon>
        <taxon>Ecdysozoa</taxon>
        <taxon>Arthropoda</taxon>
        <taxon>Hexapoda</taxon>
        <taxon>Insecta</taxon>
        <taxon>Pterygota</taxon>
        <taxon>Neoptera</taxon>
        <taxon>Endopterygota</taxon>
        <taxon>Hymenoptera</taxon>
        <taxon>Apocrita</taxon>
        <taxon>Ichneumonoidea</taxon>
        <taxon>Braconidae</taxon>
        <taxon>Microgastrinae</taxon>
        <taxon>Cotesia</taxon>
    </lineage>
</organism>
<reference evidence="1 2" key="1">
    <citation type="journal article" date="2021" name="J. Hered.">
        <title>A chromosome-level genome assembly of the parasitoid wasp, Cotesia glomerata (Hymenoptera: Braconidae).</title>
        <authorList>
            <person name="Pinto B.J."/>
            <person name="Weis J.J."/>
            <person name="Gamble T."/>
            <person name="Ode P.J."/>
            <person name="Paul R."/>
            <person name="Zaspel J.M."/>
        </authorList>
    </citation>
    <scope>NUCLEOTIDE SEQUENCE [LARGE SCALE GENOMIC DNA]</scope>
    <source>
        <strain evidence="1">CgM1</strain>
    </source>
</reference>
<dbReference type="EMBL" id="JAHXZJ010001149">
    <property type="protein sequence ID" value="KAH0553221.1"/>
    <property type="molecule type" value="Genomic_DNA"/>
</dbReference>
<dbReference type="Proteomes" id="UP000826195">
    <property type="component" value="Unassembled WGS sequence"/>
</dbReference>
<name>A0AAV7IK83_COTGL</name>
<protein>
    <submittedName>
        <fullName evidence="1">Uncharacterized protein</fullName>
    </submittedName>
</protein>
<gene>
    <name evidence="1" type="ORF">KQX54_000705</name>
</gene>
<evidence type="ECO:0000313" key="2">
    <source>
        <dbReference type="Proteomes" id="UP000826195"/>
    </source>
</evidence>
<keyword evidence="2" id="KW-1185">Reference proteome</keyword>